<dbReference type="AlphaFoldDB" id="A0A3D9DNC0"/>
<proteinExistence type="predicted"/>
<dbReference type="RefSeq" id="WP_116011346.1">
    <property type="nucleotide sequence ID" value="NZ_QNUH01000004.1"/>
</dbReference>
<gene>
    <name evidence="2" type="ORF">DRF60_06825</name>
</gene>
<name>A0A3D9DNC0_9FLAO</name>
<dbReference type="Proteomes" id="UP000257030">
    <property type="component" value="Unassembled WGS sequence"/>
</dbReference>
<comment type="caution">
    <text evidence="2">The sequence shown here is derived from an EMBL/GenBank/DDBJ whole genome shotgun (WGS) entry which is preliminary data.</text>
</comment>
<evidence type="ECO:0000256" key="1">
    <source>
        <dbReference type="SAM" id="MobiDB-lite"/>
    </source>
</evidence>
<feature type="compositionally biased region" description="Low complexity" evidence="1">
    <location>
        <begin position="29"/>
        <end position="52"/>
    </location>
</feature>
<accession>A0A3D9DNC0</accession>
<protein>
    <submittedName>
        <fullName evidence="2">Cytochrome C551</fullName>
    </submittedName>
</protein>
<dbReference type="PROSITE" id="PS51257">
    <property type="entry name" value="PROKAR_LIPOPROTEIN"/>
    <property type="match status" value="1"/>
</dbReference>
<feature type="region of interest" description="Disordered" evidence="1">
    <location>
        <begin position="20"/>
        <end position="52"/>
    </location>
</feature>
<organism evidence="2 3">
    <name type="scientific">Chryseobacterium elymi</name>
    <dbReference type="NCBI Taxonomy" id="395936"/>
    <lineage>
        <taxon>Bacteria</taxon>
        <taxon>Pseudomonadati</taxon>
        <taxon>Bacteroidota</taxon>
        <taxon>Flavobacteriia</taxon>
        <taxon>Flavobacteriales</taxon>
        <taxon>Weeksellaceae</taxon>
        <taxon>Chryseobacterium group</taxon>
        <taxon>Chryseobacterium</taxon>
    </lineage>
</organism>
<reference evidence="2 3" key="1">
    <citation type="journal article" date="2010" name="Syst. Appl. Microbiol.">
        <title>Four new species of Chryseobacterium from the rhizosphere of coastal sand dune plants, Chryseobacterium elymi sp. nov., Chryseobacterium hagamense sp. nov., Chryseobacterium lathyri sp. nov. and Chryseobacterium rhizosphaerae sp. nov.</title>
        <authorList>
            <person name="Cho S.H."/>
            <person name="Lee K.S."/>
            <person name="Shin D.S."/>
            <person name="Han J.H."/>
            <person name="Park K.S."/>
            <person name="Lee C.H."/>
            <person name="Park K.H."/>
            <person name="Kim S.B."/>
        </authorList>
    </citation>
    <scope>NUCLEOTIDE SEQUENCE [LARGE SCALE GENOMIC DNA]</scope>
    <source>
        <strain evidence="2 3">KCTC 22547</strain>
    </source>
</reference>
<keyword evidence="3" id="KW-1185">Reference proteome</keyword>
<sequence>MKKFLLAAIGSGILIVSCGTKESSMSSGNTDSTAVDTTRTVTPRTTDTTATNTVTPADTMKMKVDSIATTPPAK</sequence>
<dbReference type="EMBL" id="QNUH01000004">
    <property type="protein sequence ID" value="REC79530.1"/>
    <property type="molecule type" value="Genomic_DNA"/>
</dbReference>
<evidence type="ECO:0000313" key="2">
    <source>
        <dbReference type="EMBL" id="REC79530.1"/>
    </source>
</evidence>
<evidence type="ECO:0000313" key="3">
    <source>
        <dbReference type="Proteomes" id="UP000257030"/>
    </source>
</evidence>